<evidence type="ECO:0000313" key="2">
    <source>
        <dbReference type="EMBL" id="PIS43416.1"/>
    </source>
</evidence>
<name>A0A2H0YY98_9BACT</name>
<evidence type="ECO:0000256" key="1">
    <source>
        <dbReference type="SAM" id="MobiDB-lite"/>
    </source>
</evidence>
<evidence type="ECO:0000313" key="3">
    <source>
        <dbReference type="Proteomes" id="UP000228687"/>
    </source>
</evidence>
<proteinExistence type="predicted"/>
<reference evidence="3" key="1">
    <citation type="submission" date="2017-09" db="EMBL/GenBank/DDBJ databases">
        <title>Depth-based differentiation of microbial function through sediment-hosted aquifers and enrichment of novel symbionts in the deep terrestrial subsurface.</title>
        <authorList>
            <person name="Probst A.J."/>
            <person name="Ladd B."/>
            <person name="Jarett J.K."/>
            <person name="Geller-Mcgrath D.E."/>
            <person name="Sieber C.M.K."/>
            <person name="Emerson J.B."/>
            <person name="Anantharaman K."/>
            <person name="Thomas B.C."/>
            <person name="Malmstrom R."/>
            <person name="Stieglmeier M."/>
            <person name="Klingl A."/>
            <person name="Woyke T."/>
            <person name="Ryan C.M."/>
            <person name="Banfield J.F."/>
        </authorList>
    </citation>
    <scope>NUCLEOTIDE SEQUENCE [LARGE SCALE GENOMIC DNA]</scope>
</reference>
<dbReference type="AlphaFoldDB" id="A0A2H0YY98"/>
<protein>
    <submittedName>
        <fullName evidence="2">Uncharacterized protein</fullName>
    </submittedName>
</protein>
<accession>A0A2H0YY98</accession>
<feature type="region of interest" description="Disordered" evidence="1">
    <location>
        <begin position="24"/>
        <end position="44"/>
    </location>
</feature>
<dbReference type="Proteomes" id="UP000228687">
    <property type="component" value="Unassembled WGS sequence"/>
</dbReference>
<dbReference type="EMBL" id="PEXT01000028">
    <property type="protein sequence ID" value="PIS43416.1"/>
    <property type="molecule type" value="Genomic_DNA"/>
</dbReference>
<gene>
    <name evidence="2" type="ORF">COT23_01415</name>
</gene>
<comment type="caution">
    <text evidence="2">The sequence shown here is derived from an EMBL/GenBank/DDBJ whole genome shotgun (WGS) entry which is preliminary data.</text>
</comment>
<organism evidence="2 3">
    <name type="scientific">Candidatus Kaiserbacteria bacterium CG08_land_8_20_14_0_20_50_21</name>
    <dbReference type="NCBI Taxonomy" id="1974604"/>
    <lineage>
        <taxon>Bacteria</taxon>
        <taxon>Candidatus Kaiseribacteriota</taxon>
    </lineage>
</organism>
<sequence length="275" mass="30698">MTHPFYTTMEGAAVVGEPLRDTYPDSLAGTRKPDMQASPISTPSQTKFREPLQLAIETMPSAGIWQKDSSGNTVMSIRRRSRFMKMVEYANLDGIRQTAQKMFDWLQGMSVGPYTMKLLRKMGHPYGLGKVVPSRYKGKTLGNVSRYRTARLTGKPQPNLPTQSKVPDMTVINVQSGKLLRSWRFSVTLDATGLSVNFWNTAKSERGAPYPWFLVHGTTKMQPHGPWAHVAKQFEQELNMAWLAVTNVAWRKSSAMAGVMGQERAMRMAGIPNGG</sequence>